<feature type="compositionally biased region" description="Low complexity" evidence="1">
    <location>
        <begin position="110"/>
        <end position="133"/>
    </location>
</feature>
<dbReference type="Proteomes" id="UP000075903">
    <property type="component" value="Unassembled WGS sequence"/>
</dbReference>
<evidence type="ECO:0000313" key="3">
    <source>
        <dbReference type="Proteomes" id="UP000075903"/>
    </source>
</evidence>
<evidence type="ECO:0000256" key="1">
    <source>
        <dbReference type="SAM" id="MobiDB-lite"/>
    </source>
</evidence>
<feature type="region of interest" description="Disordered" evidence="1">
    <location>
        <begin position="309"/>
        <end position="345"/>
    </location>
</feature>
<organism evidence="2 3">
    <name type="scientific">Anopheles merus</name>
    <name type="common">Mosquito</name>
    <dbReference type="NCBI Taxonomy" id="30066"/>
    <lineage>
        <taxon>Eukaryota</taxon>
        <taxon>Metazoa</taxon>
        <taxon>Ecdysozoa</taxon>
        <taxon>Arthropoda</taxon>
        <taxon>Hexapoda</taxon>
        <taxon>Insecta</taxon>
        <taxon>Pterygota</taxon>
        <taxon>Neoptera</taxon>
        <taxon>Endopterygota</taxon>
        <taxon>Diptera</taxon>
        <taxon>Nematocera</taxon>
        <taxon>Culicoidea</taxon>
        <taxon>Culicidae</taxon>
        <taxon>Anophelinae</taxon>
        <taxon>Anopheles</taxon>
    </lineage>
</organism>
<name>A0A182VPA0_ANOME</name>
<accession>A0A182VPA0</accession>
<feature type="region of interest" description="Disordered" evidence="1">
    <location>
        <begin position="1"/>
        <end position="23"/>
    </location>
</feature>
<dbReference type="VEuPathDB" id="VectorBase:AMEM018342"/>
<feature type="compositionally biased region" description="Basic and acidic residues" evidence="1">
    <location>
        <begin position="389"/>
        <end position="414"/>
    </location>
</feature>
<evidence type="ECO:0000313" key="2">
    <source>
        <dbReference type="EnsemblMetazoa" id="AMEM018342-PA"/>
    </source>
</evidence>
<protein>
    <submittedName>
        <fullName evidence="2">Uncharacterized protein</fullName>
    </submittedName>
</protein>
<dbReference type="EnsemblMetazoa" id="AMEM018342-RA">
    <property type="protein sequence ID" value="AMEM018342-PA"/>
    <property type="gene ID" value="AMEM018342"/>
</dbReference>
<reference evidence="2" key="1">
    <citation type="submission" date="2020-05" db="UniProtKB">
        <authorList>
            <consortium name="EnsemblMetazoa"/>
        </authorList>
    </citation>
    <scope>IDENTIFICATION</scope>
    <source>
        <strain evidence="2">MAF</strain>
    </source>
</reference>
<keyword evidence="3" id="KW-1185">Reference proteome</keyword>
<feature type="region of interest" description="Disordered" evidence="1">
    <location>
        <begin position="38"/>
        <end position="77"/>
    </location>
</feature>
<feature type="region of interest" description="Disordered" evidence="1">
    <location>
        <begin position="389"/>
        <end position="424"/>
    </location>
</feature>
<feature type="region of interest" description="Disordered" evidence="1">
    <location>
        <begin position="91"/>
        <end position="133"/>
    </location>
</feature>
<dbReference type="AlphaFoldDB" id="A0A182VPA0"/>
<feature type="compositionally biased region" description="Pro residues" evidence="1">
    <location>
        <begin position="331"/>
        <end position="341"/>
    </location>
</feature>
<proteinExistence type="predicted"/>
<feature type="region of interest" description="Disordered" evidence="1">
    <location>
        <begin position="215"/>
        <end position="270"/>
    </location>
</feature>
<feature type="compositionally biased region" description="Low complexity" evidence="1">
    <location>
        <begin position="52"/>
        <end position="70"/>
    </location>
</feature>
<sequence length="424" mass="42776">MTCRLPRLPGAPNSRWPPPAALPNGVVVTREADRPFTALAGRAGRVPAAPTSSSSASSASSSSASSSSFGSRGGVGRGRERFFEADAEVNGSVSRMGGRAGTASLPDAGAPSSVVASPDDSSTVEDAGSVGSVSGVSAGGSDIGLLSGSLSSIWNRLSWAVARRYDTRRILRSSSSSSSEWLSVVGRIGPATGRKPPGGGGSCWGVVPAAPAGCSPSAPRWASGTDEVDVTDDATASGDSGANGGDVSGGMRCSISTSPSGPSPSSPSSRWCRPTIVWLRCSCFLRICSVSAADSGCCWRWAAAYVRTGGTGRLGGSPSDASDTAEDESPVPVPPPTPPPCAAAAAAAAGTGPCSQNAVRREPWPVRSVSNAASVACGVELASEWRESRVALDSTDSDRSRTGVRRDSESELIERGLSSAKVEQ</sequence>